<dbReference type="GO" id="GO:0000724">
    <property type="term" value="P:double-strand break repair via homologous recombination"/>
    <property type="evidence" value="ECO:0007669"/>
    <property type="project" value="InterPro"/>
</dbReference>
<organism evidence="5 6">
    <name type="scientific">Lates calcarifer</name>
    <name type="common">Barramundi</name>
    <name type="synonym">Holocentrus calcarifer</name>
    <dbReference type="NCBI Taxonomy" id="8187"/>
    <lineage>
        <taxon>Eukaryota</taxon>
        <taxon>Metazoa</taxon>
        <taxon>Chordata</taxon>
        <taxon>Craniata</taxon>
        <taxon>Vertebrata</taxon>
        <taxon>Euteleostomi</taxon>
        <taxon>Actinopterygii</taxon>
        <taxon>Neopterygii</taxon>
        <taxon>Teleostei</taxon>
        <taxon>Neoteleostei</taxon>
        <taxon>Acanthomorphata</taxon>
        <taxon>Carangaria</taxon>
        <taxon>Carangaria incertae sedis</taxon>
        <taxon>Centropomidae</taxon>
        <taxon>Lates</taxon>
    </lineage>
</organism>
<dbReference type="PANTHER" id="PTHR11289">
    <property type="entry name" value="BREAST CANCER TYPE 2 SUSCEPTIBILITY PROTEIN BRCA2"/>
    <property type="match status" value="1"/>
</dbReference>
<proteinExistence type="predicted"/>
<keyword evidence="1" id="KW-0677">Repeat</keyword>
<dbReference type="GeneTree" id="ENSGT00390000003602"/>
<feature type="region of interest" description="Disordered" evidence="4">
    <location>
        <begin position="951"/>
        <end position="976"/>
    </location>
</feature>
<accession>A0A4W6DX83</accession>
<reference evidence="6" key="1">
    <citation type="submission" date="2015-09" db="EMBL/GenBank/DDBJ databases">
        <authorList>
            <person name="Sai Rama Sridatta P."/>
        </authorList>
    </citation>
    <scope>NUCLEOTIDE SEQUENCE [LARGE SCALE GENOMIC DNA]</scope>
</reference>
<dbReference type="Pfam" id="PF00634">
    <property type="entry name" value="BRCA2"/>
    <property type="match status" value="4"/>
</dbReference>
<feature type="compositionally biased region" description="Basic and acidic residues" evidence="4">
    <location>
        <begin position="951"/>
        <end position="960"/>
    </location>
</feature>
<keyword evidence="3" id="KW-0234">DNA repair</keyword>
<feature type="compositionally biased region" description="Basic and acidic residues" evidence="4">
    <location>
        <begin position="604"/>
        <end position="623"/>
    </location>
</feature>
<dbReference type="InterPro" id="IPR002093">
    <property type="entry name" value="BRCA2_repeat"/>
</dbReference>
<dbReference type="Proteomes" id="UP000314980">
    <property type="component" value="Unassembled WGS sequence"/>
</dbReference>
<evidence type="ECO:0000256" key="1">
    <source>
        <dbReference type="ARBA" id="ARBA00022737"/>
    </source>
</evidence>
<evidence type="ECO:0000313" key="6">
    <source>
        <dbReference type="Proteomes" id="UP000314980"/>
    </source>
</evidence>
<feature type="compositionally biased region" description="Polar residues" evidence="4">
    <location>
        <begin position="626"/>
        <end position="646"/>
    </location>
</feature>
<reference evidence="5" key="3">
    <citation type="submission" date="2025-09" db="UniProtKB">
        <authorList>
            <consortium name="Ensembl"/>
        </authorList>
    </citation>
    <scope>IDENTIFICATION</scope>
</reference>
<dbReference type="GO" id="GO:0005634">
    <property type="term" value="C:nucleus"/>
    <property type="evidence" value="ECO:0007669"/>
    <property type="project" value="TreeGrafter"/>
</dbReference>
<dbReference type="InterPro" id="IPR015525">
    <property type="entry name" value="BRCA2"/>
</dbReference>
<feature type="region of interest" description="Disordered" evidence="4">
    <location>
        <begin position="602"/>
        <end position="649"/>
    </location>
</feature>
<dbReference type="AlphaFoldDB" id="A0A4W6DX83"/>
<evidence type="ECO:0000313" key="5">
    <source>
        <dbReference type="Ensembl" id="ENSLCAP00010030240.1"/>
    </source>
</evidence>
<dbReference type="GO" id="GO:0006355">
    <property type="term" value="P:regulation of DNA-templated transcription"/>
    <property type="evidence" value="ECO:0007669"/>
    <property type="project" value="TreeGrafter"/>
</dbReference>
<keyword evidence="2" id="KW-0227">DNA damage</keyword>
<evidence type="ECO:0000256" key="3">
    <source>
        <dbReference type="ARBA" id="ARBA00023204"/>
    </source>
</evidence>
<keyword evidence="6" id="KW-1185">Reference proteome</keyword>
<name>A0A4W6DX83_LATCA</name>
<dbReference type="PANTHER" id="PTHR11289:SF0">
    <property type="entry name" value="BREAST CANCER TYPE 2 SUSCEPTIBILITY PROTEIN"/>
    <property type="match status" value="1"/>
</dbReference>
<dbReference type="PROSITE" id="PS50138">
    <property type="entry name" value="BRCA2_REPEAT"/>
    <property type="match status" value="5"/>
</dbReference>
<sequence>IKCDFPFLFPYLELGPLDSDWFDVLTAQTFTNEENASDHDDLYPNQEEHFKTPFDKTAVDSQLFSTPKVFRHSRVVSPATEDEQSFTAEQETLPWTATQSPYLFQMSKEGYAKQISESLGAQIHPDISWTSSLNTPPAVPSTLILCVVSPEAVQNPETHNSPQSSLSQSESVWRQKLPDAIQDGEICNTVAGVLDGAEDVLSIFFTNSSSALRKVKTDRIKRRQLILTKEHDCTSTDMSATKTATSSEHRENNLEPVKLTSSPLLKTGDIGITQWSPLSLSEIPPCTVDSSCHDNSHATQMENNIVTEQLQSVSGSGQPVRPSLKIIDTGFTKKKRKFVYTVETSKTQAQGQEMQSPKIDPPTGIPDSAKVQDLDMSQLCKDFAQDFSQMLDHSKLHIVTEDTPRNSFSPLACLSAMKQAKQRARQAKLHQDCDGISNRRHASTTNQNYSITEGTVSDSRFQSAVADITHHSTSFILPSSENTSQSQQWTDFKTDIHRTTSFLPTNTGNEKFHMDDISQEAITDAKELHKKGTSAQPACGANGNADDINCFPLDSHIYSTSPEKTTVSVPPIHASGFKTASNKAIQISSANLETAKYLFEENEAERTLSDQPTKRDHDTKDEIGMSNGSLKNIISNSKQPPSSQENFGDIGCQLTASQKADVTELCTLLEEADSQFEFTQFKTAKAQQHCQDNVTSPQNVDKELDPDFLLGIDFDDSFSSDAEKHLAKTVINVSAKPKTLDRAGYTEASEQENKNPLMLDVGFKTAVGNVLRVSKKCLSKARALFADLEQNQTYQKSPDKQNSEGDAKTEQRLVTSINEKDAAESFKNSKMDTTTCQRGFQMASGKGISISAKAMQEADHNVEIHSLDFKNRPALTNAVSLRGNLSSTAKALSSPSCTSSNSTGSSAINELSNGGGFSTASGKKVSVSADAMKRAECLLNDIHTLEDTNKELKQKGDASRTGHPTSQIHVAPPKNGGFQTASGKGVVISSAALKKAKSLLSECEAVEDTINLKPTHSKMPIPGPSSRNSGFLAASGKPMALSAEALQRAKAVFSDIDFSAEITAVSDKRTRCRRVFKSY</sequence>
<reference evidence="5" key="2">
    <citation type="submission" date="2025-08" db="UniProtKB">
        <authorList>
            <consortium name="Ensembl"/>
        </authorList>
    </citation>
    <scope>IDENTIFICATION</scope>
</reference>
<dbReference type="Ensembl" id="ENSLCAT00010030923.1">
    <property type="protein sequence ID" value="ENSLCAP00010030240.1"/>
    <property type="gene ID" value="ENSLCAG00010014215.1"/>
</dbReference>
<evidence type="ECO:0000256" key="2">
    <source>
        <dbReference type="ARBA" id="ARBA00022763"/>
    </source>
</evidence>
<protein>
    <submittedName>
        <fullName evidence="5">BRCA2 DNA repair associated</fullName>
    </submittedName>
</protein>
<evidence type="ECO:0000256" key="4">
    <source>
        <dbReference type="SAM" id="MobiDB-lite"/>
    </source>
</evidence>